<organism evidence="3 4">
    <name type="scientific">Phyllobacterium ifriqiyense</name>
    <dbReference type="NCBI Taxonomy" id="314238"/>
    <lineage>
        <taxon>Bacteria</taxon>
        <taxon>Pseudomonadati</taxon>
        <taxon>Pseudomonadota</taxon>
        <taxon>Alphaproteobacteria</taxon>
        <taxon>Hyphomicrobiales</taxon>
        <taxon>Phyllobacteriaceae</taxon>
        <taxon>Phyllobacterium</taxon>
    </lineage>
</organism>
<evidence type="ECO:0000256" key="1">
    <source>
        <dbReference type="SAM" id="MobiDB-lite"/>
    </source>
</evidence>
<feature type="compositionally biased region" description="Polar residues" evidence="1">
    <location>
        <begin position="185"/>
        <end position="198"/>
    </location>
</feature>
<keyword evidence="2" id="KW-0472">Membrane</keyword>
<keyword evidence="4" id="KW-1185">Reference proteome</keyword>
<keyword evidence="2" id="KW-1133">Transmembrane helix</keyword>
<dbReference type="Proteomes" id="UP001237780">
    <property type="component" value="Unassembled WGS sequence"/>
</dbReference>
<protein>
    <recommendedName>
        <fullName evidence="5">Biotin transporter BioY</fullName>
    </recommendedName>
</protein>
<feature type="transmembrane region" description="Helical" evidence="2">
    <location>
        <begin position="156"/>
        <end position="178"/>
    </location>
</feature>
<evidence type="ECO:0000313" key="4">
    <source>
        <dbReference type="Proteomes" id="UP001237780"/>
    </source>
</evidence>
<accession>A0ABU0SBG7</accession>
<proteinExistence type="predicted"/>
<name>A0ABU0SBG7_9HYPH</name>
<evidence type="ECO:0000313" key="3">
    <source>
        <dbReference type="EMBL" id="MDQ0998102.1"/>
    </source>
</evidence>
<evidence type="ECO:0000256" key="2">
    <source>
        <dbReference type="SAM" id="Phobius"/>
    </source>
</evidence>
<feature type="region of interest" description="Disordered" evidence="1">
    <location>
        <begin position="108"/>
        <end position="152"/>
    </location>
</feature>
<dbReference type="EMBL" id="JAUSZT010000003">
    <property type="protein sequence ID" value="MDQ0998102.1"/>
    <property type="molecule type" value="Genomic_DNA"/>
</dbReference>
<feature type="compositionally biased region" description="Basic and acidic residues" evidence="1">
    <location>
        <begin position="131"/>
        <end position="152"/>
    </location>
</feature>
<gene>
    <name evidence="3" type="ORF">QFZ34_003284</name>
</gene>
<sequence length="359" mass="38556">MEAIEQAIRNALAKADAKNPAIRQKVYESAWGAHERSLAANGALDDAQREERRERLKLAITKIENEAQAARPVVNAAPAPVVEPREPSFSAAPAAPRGRDARIEPTIGNAPAPELGAPELATDRPFTAGNERPDYVKKDRYRREKKQRQESKKATGLTKLLIVLALFVVAIVVLWMVATGIINSKPSSVPASTGNPAASGSHEPLKEGQLPSEGTWIGIFEPSDTTQVSVSGRATATIDGDQVQKYLRIKSPGEADEISFQIGEGVLQQLAGKTALFDIVARTPDGTATQMAVSCNFGNLGECGRKRYDVSDASKEYLVQVDFPADKKPSGNGAIRINSDISQTGKVVDIIAIRVQITN</sequence>
<comment type="caution">
    <text evidence="3">The sequence shown here is derived from an EMBL/GenBank/DDBJ whole genome shotgun (WGS) entry which is preliminary data.</text>
</comment>
<feature type="compositionally biased region" description="Low complexity" evidence="1">
    <location>
        <begin position="110"/>
        <end position="120"/>
    </location>
</feature>
<keyword evidence="2" id="KW-0812">Transmembrane</keyword>
<evidence type="ECO:0008006" key="5">
    <source>
        <dbReference type="Google" id="ProtNLM"/>
    </source>
</evidence>
<feature type="region of interest" description="Disordered" evidence="1">
    <location>
        <begin position="185"/>
        <end position="208"/>
    </location>
</feature>
<dbReference type="RefSeq" id="WP_307282612.1">
    <property type="nucleotide sequence ID" value="NZ_JAUSZT010000003.1"/>
</dbReference>
<reference evidence="3 4" key="1">
    <citation type="submission" date="2023-07" db="EMBL/GenBank/DDBJ databases">
        <title>Comparative genomics of wheat-associated soil bacteria to identify genetic determinants of phenazine resistance.</title>
        <authorList>
            <person name="Mouncey N."/>
        </authorList>
    </citation>
    <scope>NUCLEOTIDE SEQUENCE [LARGE SCALE GENOMIC DNA]</scope>
    <source>
        <strain evidence="3 4">W4I11</strain>
    </source>
</reference>